<keyword evidence="1" id="KW-0677">Repeat</keyword>
<dbReference type="InterPro" id="IPR003599">
    <property type="entry name" value="Ig_sub"/>
</dbReference>
<dbReference type="OrthoDB" id="5984158at2759"/>
<feature type="domain" description="Ig-like" evidence="4">
    <location>
        <begin position="1000"/>
        <end position="1084"/>
    </location>
</feature>
<feature type="domain" description="Fibronectin type-III" evidence="5">
    <location>
        <begin position="2285"/>
        <end position="2387"/>
    </location>
</feature>
<keyword evidence="3" id="KW-1133">Transmembrane helix</keyword>
<feature type="domain" description="Ig-like" evidence="4">
    <location>
        <begin position="903"/>
        <end position="979"/>
    </location>
</feature>
<dbReference type="InterPro" id="IPR036179">
    <property type="entry name" value="Ig-like_dom_sf"/>
</dbReference>
<feature type="domain" description="Ig-like" evidence="4">
    <location>
        <begin position="2049"/>
        <end position="2163"/>
    </location>
</feature>
<accession>A0A1X7UIP8</accession>
<feature type="domain" description="Ig-like" evidence="4">
    <location>
        <begin position="1299"/>
        <end position="1396"/>
    </location>
</feature>
<dbReference type="SMART" id="SM00060">
    <property type="entry name" value="FN3"/>
    <property type="match status" value="5"/>
</dbReference>
<feature type="domain" description="Ig-like" evidence="4">
    <location>
        <begin position="1723"/>
        <end position="1819"/>
    </location>
</feature>
<dbReference type="InterPro" id="IPR013098">
    <property type="entry name" value="Ig_I-set"/>
</dbReference>
<protein>
    <submittedName>
        <fullName evidence="6">Uncharacterized protein</fullName>
    </submittedName>
</protein>
<dbReference type="eggNOG" id="KOG4228">
    <property type="taxonomic scope" value="Eukaryota"/>
</dbReference>
<dbReference type="EnsemblMetazoa" id="Aqu2.1.27617_001">
    <property type="protein sequence ID" value="Aqu2.1.27617_001"/>
    <property type="gene ID" value="Aqu2.1.27617"/>
</dbReference>
<dbReference type="CDD" id="cd00063">
    <property type="entry name" value="FN3"/>
    <property type="match status" value="4"/>
</dbReference>
<dbReference type="InterPro" id="IPR003961">
    <property type="entry name" value="FN3_dom"/>
</dbReference>
<dbReference type="GO" id="GO:0098609">
    <property type="term" value="P:cell-cell adhesion"/>
    <property type="evidence" value="ECO:0007669"/>
    <property type="project" value="TreeGrafter"/>
</dbReference>
<feature type="domain" description="Ig-like" evidence="4">
    <location>
        <begin position="1532"/>
        <end position="1606"/>
    </location>
</feature>
<feature type="domain" description="Fibronectin type-III" evidence="5">
    <location>
        <begin position="2392"/>
        <end position="2483"/>
    </location>
</feature>
<evidence type="ECO:0000256" key="3">
    <source>
        <dbReference type="SAM" id="Phobius"/>
    </source>
</evidence>
<dbReference type="InterPro" id="IPR003598">
    <property type="entry name" value="Ig_sub2"/>
</dbReference>
<dbReference type="InterPro" id="IPR036116">
    <property type="entry name" value="FN3_sf"/>
</dbReference>
<dbReference type="InParanoid" id="A0A1X7UIP8"/>
<evidence type="ECO:0000313" key="6">
    <source>
        <dbReference type="EnsemblMetazoa" id="Aqu2.1.27617_001"/>
    </source>
</evidence>
<feature type="domain" description="Fibronectin type-III" evidence="5">
    <location>
        <begin position="2679"/>
        <end position="2779"/>
    </location>
</feature>
<keyword evidence="3" id="KW-0472">Membrane</keyword>
<feature type="domain" description="Ig-like" evidence="4">
    <location>
        <begin position="2170"/>
        <end position="2271"/>
    </location>
</feature>
<dbReference type="SMART" id="SM00408">
    <property type="entry name" value="IGc2"/>
    <property type="match status" value="6"/>
</dbReference>
<dbReference type="InterPro" id="IPR013151">
    <property type="entry name" value="Immunoglobulin_dom"/>
</dbReference>
<feature type="domain" description="Ig-like" evidence="4">
    <location>
        <begin position="630"/>
        <end position="707"/>
    </location>
</feature>
<dbReference type="Pfam" id="PF00047">
    <property type="entry name" value="ig"/>
    <property type="match status" value="1"/>
</dbReference>
<evidence type="ECO:0000256" key="2">
    <source>
        <dbReference type="ARBA" id="ARBA00023157"/>
    </source>
</evidence>
<dbReference type="SMART" id="SM00409">
    <property type="entry name" value="IG"/>
    <property type="match status" value="12"/>
</dbReference>
<name>A0A1X7UIP8_AMPQE</name>
<feature type="transmembrane region" description="Helical" evidence="3">
    <location>
        <begin position="2929"/>
        <end position="2957"/>
    </location>
</feature>
<dbReference type="Pfam" id="PF00041">
    <property type="entry name" value="fn3"/>
    <property type="match status" value="3"/>
</dbReference>
<feature type="domain" description="Ig-like" evidence="4">
    <location>
        <begin position="1830"/>
        <end position="1937"/>
    </location>
</feature>
<dbReference type="Gene3D" id="2.60.40.10">
    <property type="entry name" value="Immunoglobulins"/>
    <property type="match status" value="12"/>
</dbReference>
<feature type="domain" description="Fibronectin type-III" evidence="5">
    <location>
        <begin position="2583"/>
        <end position="2676"/>
    </location>
</feature>
<sequence length="3100" mass="340287">MKLGFGFIAIFFICTYSIFQTKTVASPIANKLPLRLLSILRIAGRTIIHDIDPPGVKISDKVPYISLSNIQLDINDSLVDPITDLFTEKLLCDYLKEENPDHNCQDHSEIRRNKHIVDIRDQARSLSESEYLQCNGGICGSLCTLGYPQFVNDLLDLSSPAIKERSVTCKPECNIPKGLSVLSRVTYDFIGKFDANNTNAANTVDAIASFIRVHNQTSKEADASTALVHVAKLLEDHFCLKMNETIEQEFLCSPVEWMKFKLLQGVREEFEKLLKDKFTEKFDRRCSDSDCGYRCDWLESKSIPYKFKCDVFASVSFLSCESFVLATRTQSNTRIAQCSGSIAQQEDKEMRFILEWRTDSDLSAVVLSLSSHANRSDWIGIKLLSDIDNIKEHIIIAGVDSNGKTYLSYSLADGIASKEFFETSTMPIDVYKRIKFSWDSSKLNMQYFIDSEVTVQKVLAGKSFYSTNSSKELVYKVLMEKELDLQLSPKLCSSLVMLEHQKGRLYRRGIDQGLMIMPNIEISNYENKSIFYPGAPLLLQCSLNLTNYSSFSPTVTNQWIKNNSIITNSSRTSQCITVSSDIYVAELFIYPLNSSTDAGEYQCNVTVCGNDSECSNSISEALLVEISDLPPLSVDLELISTSSSFFLLQCNVSTDDRLIFMPKIEWFYSGSLLSTSSNTIESLEVSDPMPGTYTCQASIEVDEFMISFSKNASYILLPEVLPVTVSAMTEPTFGVEYKLVCIVNVSSNVSVNVDCSLSFSNAGTYTCSARISSLVESDNYTIRIQLPPFELGDITRDYYGTLYSGTPLALTCSLNLSTIDTTFSVTNEWIHNEEVVSNTSRVKQCITEIATNVYNATLYFYPLNSTIDDGEYKCTFSIGSNLLLSNISSNVSTYLLYEELGLPSVALSIINESRVQSVLQCRVTGVSSRLLAIPELQWFKEGELISSSFNTIENLGVPFSGLYRCAATLTISDINSTVASFATYDVIIQGTLRVSVFERGNQLFDDNLELVCTVNGSSSSNVSWYDPSGAQVLDASLIYVVTNSEEDSVISVLKFSSLRFSDNGEYQCLAQLDLYIASESINVSVQLPESLDVEITQDYTGLLYTGTPLTLICSLNLTAIDTNITVYSQWIRTSQNANIQTDSRLTQSLSEISTNAYESVLTFNPLDSLVDGGEYICLFTVSTDDVVTEDRTGNTSIQLSVNDAPPLFVNLVLLNISSSEVLLECSVTSIDRLIATPPTLELIFSDAVLYTLTGSSSQIFRLDRVQTLSGVYKCNAEVTIVGLNDVTVNGTGDNHLIIPDILDIDLSVTDEPLLGNEYSLVCTANGSITPLIHWYDENDEPLNTTTVSVTTIAPALISVVSVLTFNPLRLSNGGHYRCSAILANGNSTLVENDTVMVLIQLQSLPVLLSLDYDGQLYTGTPLILSCFLNISFIETSVLTDTQWTINELDILSVNQSRVIQKDIEFADNVFKSSLEFNPLNSVTDNGEVVCSFTVSPSTGGEYFVNATTRAAFNISVNALAYLGVDISLSSNGTLATVQCITSTIDRLIANPVLEWSYPSDALIVSSTANSLTFNPLLTSSAGQYACTASIIIDSINFIIQNSSTLNFTLQIPSPTVSITASPSVEVFHDTVLNLTCTATLSDHIDSPVEIIFEWFDFDDRITIETIIRSNGSHFESSALIYPEQYSGFIIRNYTCNVTISSMSHYLIDAINSFTIPITVQELPSFAPLIESTGNPVFGEELFLNCYVTLVNELRMQPNIYWQKIDSDTNETLMLSGQEYSMGLLKGITLTLPNLSFDSRGLYICGVKYVSPSSNTSEVTHENYTVTLKIPPVTAFILSESTTERIAGTFFELKCLLNTTFLDSFNSSLFPVSSQWLHNNSMVNSDRVTGHIDNDSNGFYRTTLVFYPLDTSDSGIYQCSLTVGIEDQYVQTTQVNTSTTLYIRDVPPLNVTITSSSNERSLGRPYSLTCSVPLIDGFISLPTLQWYNDNDDLLESSVEDANGSLTLSFESLNSTHAGVYKCSLSLSVPQIDIYLNTSASENITIQVPQPHLAMELERAGNLVSGTHFSITCLITLSLSSLHTVPTVSVFWSKDYTNITNDSSRVFISQLIENVNQSEYQSILVFKSLSSDVDSGNYTCRAQASIGDDDFIEDSIVAADSVTINVTDPTIPELLVEPTQFTGLESTCADSYPHDNVTLICSATFPSLLVDSDTVTFSLTWYHNNSFYATNISVLNNGLTLTSSLYIEMAGLSDSGTYQCKASIAFLESSNVTRSEEAVIAIKGSSLPHPVVVEDYISTSTSVSITFRVPLVVYTQEHYKLLYEGFEFQTHTSLSNEVIGNTDITVLNESYTIEIDGLEENHSYNFSVISYSCVGNTSSSTVTFTTKESIPNGSPSNCTLMEVSSRSVTLIWNDVSDIDQNGELTGYNVTCQTGEGSVLSLNASTNSITIQGLSPYTMYQCNIAAVNRIGQGPFLENCLFRTSQEAPSDSPTNVTLSSSTSFSLEYKWSPPNTPNGNITHYTLLFLFNNGSQPLTVVLPDYVLSYNLTGLSPYQLVTLNISAATSIGNGPAGLLSNRTDQYRPGRVNDLQVVVLNVSAARVVWSAVELSERNGIITSYFVNVTTYDNLIIASQVTDSLAIVITDLEALKPFIVNVRAINGASENGLNSQLTFFTAEGTPPAPKNITANRLNGTHMLISWEQISITEARGFIKFYRIILQVLSTSRRRRQTLTYEVPANTSSAVLGDLNPSLSYTVLVDATTNAGPGSPASAPNLPAPTSSLFQVKAGDFHSCTDIITNSEATLKNFFKSSLIDVINNTCQCNFESDYITDDRIICDETALSKITYRGRITTFKNISSNQLISIMQEWIDTAPTVPYSLAVISFDSSCPVEIDSFDVPLCGTQLSITSITTSISPTSSSVPATSNTAQSSSIVAPVSAVVGVLLIAGLVLAIVIVLIVLVRKRKRSHNFKEGGKNFSMTLANAAYASRSQIFSNTLQRPLPPNPVMELQKIDQEDEIYEHLDNDPGVKESAFKDKDVKNCELFENTYAGNDSGKEGQEPPTYMEVIGGIAGGKETVKPDGTDAAGPIDISNALSKIDDDHDYA</sequence>
<dbReference type="PROSITE" id="PS50853">
    <property type="entry name" value="FN3"/>
    <property type="match status" value="5"/>
</dbReference>
<dbReference type="CDD" id="cd00096">
    <property type="entry name" value="Ig"/>
    <property type="match status" value="3"/>
</dbReference>
<feature type="domain" description="Ig-like" evidence="4">
    <location>
        <begin position="1088"/>
        <end position="1188"/>
    </location>
</feature>
<dbReference type="PANTHER" id="PTHR44170">
    <property type="entry name" value="PROTEIN SIDEKICK"/>
    <property type="match status" value="1"/>
</dbReference>
<reference evidence="6" key="1">
    <citation type="submission" date="2017-05" db="UniProtKB">
        <authorList>
            <consortium name="EnsemblMetazoa"/>
        </authorList>
    </citation>
    <scope>IDENTIFICATION</scope>
</reference>
<dbReference type="SUPFAM" id="SSF49265">
    <property type="entry name" value="Fibronectin type III"/>
    <property type="match status" value="3"/>
</dbReference>
<dbReference type="FunFam" id="2.60.40.10:FF:000028">
    <property type="entry name" value="Neuronal cell adhesion molecule"/>
    <property type="match status" value="1"/>
</dbReference>
<dbReference type="InterPro" id="IPR007110">
    <property type="entry name" value="Ig-like_dom"/>
</dbReference>
<feature type="domain" description="Ig-like" evidence="4">
    <location>
        <begin position="1946"/>
        <end position="2043"/>
    </location>
</feature>
<organism evidence="6">
    <name type="scientific">Amphimedon queenslandica</name>
    <name type="common">Sponge</name>
    <dbReference type="NCBI Taxonomy" id="400682"/>
    <lineage>
        <taxon>Eukaryota</taxon>
        <taxon>Metazoa</taxon>
        <taxon>Porifera</taxon>
        <taxon>Demospongiae</taxon>
        <taxon>Heteroscleromorpha</taxon>
        <taxon>Haplosclerida</taxon>
        <taxon>Niphatidae</taxon>
        <taxon>Amphimedon</taxon>
    </lineage>
</organism>
<feature type="domain" description="Ig-like" evidence="4">
    <location>
        <begin position="787"/>
        <end position="892"/>
    </location>
</feature>
<evidence type="ECO:0000256" key="1">
    <source>
        <dbReference type="ARBA" id="ARBA00022737"/>
    </source>
</evidence>
<dbReference type="GO" id="GO:0016020">
    <property type="term" value="C:membrane"/>
    <property type="evidence" value="ECO:0007669"/>
    <property type="project" value="UniProtKB-ARBA"/>
</dbReference>
<feature type="domain" description="Fibronectin type-III" evidence="5">
    <location>
        <begin position="2488"/>
        <end position="2582"/>
    </location>
</feature>
<proteinExistence type="predicted"/>
<keyword evidence="3" id="KW-0812">Transmembrane</keyword>
<dbReference type="PANTHER" id="PTHR44170:SF56">
    <property type="entry name" value="FIBRONECTIN TYPE-III DOMAIN-CONTAINING PROTEIN"/>
    <property type="match status" value="1"/>
</dbReference>
<evidence type="ECO:0000259" key="5">
    <source>
        <dbReference type="PROSITE" id="PS50853"/>
    </source>
</evidence>
<dbReference type="InterPro" id="IPR013783">
    <property type="entry name" value="Ig-like_fold"/>
</dbReference>
<feature type="domain" description="Ig-like" evidence="4">
    <location>
        <begin position="518"/>
        <end position="619"/>
    </location>
</feature>
<dbReference type="PROSITE" id="PS50835">
    <property type="entry name" value="IG_LIKE"/>
    <property type="match status" value="14"/>
</dbReference>
<keyword evidence="2" id="KW-1015">Disulfide bond</keyword>
<evidence type="ECO:0000259" key="4">
    <source>
        <dbReference type="PROSITE" id="PS50835"/>
    </source>
</evidence>
<dbReference type="Pfam" id="PF07679">
    <property type="entry name" value="I-set"/>
    <property type="match status" value="1"/>
</dbReference>
<feature type="domain" description="Ig-like" evidence="4">
    <location>
        <begin position="1614"/>
        <end position="1711"/>
    </location>
</feature>
<dbReference type="SUPFAM" id="SSF48726">
    <property type="entry name" value="Immunoglobulin"/>
    <property type="match status" value="7"/>
</dbReference>